<gene>
    <name evidence="4" type="ORF">P8935_19315</name>
</gene>
<protein>
    <submittedName>
        <fullName evidence="4">Alpha/beta hydrolase</fullName>
    </submittedName>
</protein>
<reference evidence="4" key="1">
    <citation type="submission" date="2023-03" db="EMBL/GenBank/DDBJ databases">
        <title>Edaphobacter sp.</title>
        <authorList>
            <person name="Huber K.J."/>
            <person name="Papendorf J."/>
            <person name="Pilke C."/>
            <person name="Bunk B."/>
            <person name="Sproeer C."/>
            <person name="Pester M."/>
        </authorList>
    </citation>
    <scope>NUCLEOTIDE SEQUENCE</scope>
    <source>
        <strain evidence="4">DSM 110680</strain>
    </source>
</reference>
<dbReference type="PANTHER" id="PTHR12277">
    <property type="entry name" value="ALPHA/BETA HYDROLASE DOMAIN-CONTAINING PROTEIN"/>
    <property type="match status" value="1"/>
</dbReference>
<dbReference type="InterPro" id="IPR029058">
    <property type="entry name" value="AB_hydrolase_fold"/>
</dbReference>
<keyword evidence="2" id="KW-1133">Transmembrane helix</keyword>
<name>A0AAU7DIY0_9BACT</name>
<keyword evidence="2" id="KW-0472">Membrane</keyword>
<sequence>MSNAKTPKQGRAPVSSRTSAKRPSGSQGPSPPTVSAKWLLTTGALCLAGALICAWSTLCILFWQGSWQLLYHPSSAITSTPASANLPFESVGFATDAAGEPQLRGWWIPAPQAKHTAVYLHGADGNLGDSVNALARLHDAGLNVFAFDYRGYGQSHFAHPSEARWREDAEAALGYLTGTRHIPANAIVLVGRDLGANLALEVAGAHADLAGVVLEQPIESPTTVIFNDPRAHLVPAHLLANDRWQTTAAAGNLLIPSLWFYWTPERNADLERDKPEAYERAPARKVLVWLTNSSDERQQFESALTGWLDQLKTATR</sequence>
<evidence type="ECO:0000256" key="2">
    <source>
        <dbReference type="SAM" id="Phobius"/>
    </source>
</evidence>
<feature type="region of interest" description="Disordered" evidence="1">
    <location>
        <begin position="1"/>
        <end position="32"/>
    </location>
</feature>
<dbReference type="RefSeq" id="WP_348261940.1">
    <property type="nucleotide sequence ID" value="NZ_CP121196.1"/>
</dbReference>
<evidence type="ECO:0000313" key="4">
    <source>
        <dbReference type="EMBL" id="XBH16711.1"/>
    </source>
</evidence>
<feature type="transmembrane region" description="Helical" evidence="2">
    <location>
        <begin position="38"/>
        <end position="63"/>
    </location>
</feature>
<dbReference type="EMBL" id="CP121196">
    <property type="protein sequence ID" value="XBH16711.1"/>
    <property type="molecule type" value="Genomic_DNA"/>
</dbReference>
<organism evidence="4">
    <name type="scientific">Telmatobacter sp. DSM 110680</name>
    <dbReference type="NCBI Taxonomy" id="3036704"/>
    <lineage>
        <taxon>Bacteria</taxon>
        <taxon>Pseudomonadati</taxon>
        <taxon>Acidobacteriota</taxon>
        <taxon>Terriglobia</taxon>
        <taxon>Terriglobales</taxon>
        <taxon>Acidobacteriaceae</taxon>
        <taxon>Telmatobacter</taxon>
    </lineage>
</organism>
<dbReference type="AlphaFoldDB" id="A0AAU7DIY0"/>
<proteinExistence type="predicted"/>
<evidence type="ECO:0000259" key="3">
    <source>
        <dbReference type="Pfam" id="PF12697"/>
    </source>
</evidence>
<dbReference type="GO" id="GO:0016787">
    <property type="term" value="F:hydrolase activity"/>
    <property type="evidence" value="ECO:0007669"/>
    <property type="project" value="UniProtKB-KW"/>
</dbReference>
<dbReference type="InterPro" id="IPR000073">
    <property type="entry name" value="AB_hydrolase_1"/>
</dbReference>
<dbReference type="Gene3D" id="3.40.50.1820">
    <property type="entry name" value="alpha/beta hydrolase"/>
    <property type="match status" value="1"/>
</dbReference>
<dbReference type="PANTHER" id="PTHR12277:SF81">
    <property type="entry name" value="PROTEIN ABHD13"/>
    <property type="match status" value="1"/>
</dbReference>
<feature type="domain" description="AB hydrolase-1" evidence="3">
    <location>
        <begin position="118"/>
        <end position="296"/>
    </location>
</feature>
<keyword evidence="4" id="KW-0378">Hydrolase</keyword>
<evidence type="ECO:0000256" key="1">
    <source>
        <dbReference type="SAM" id="MobiDB-lite"/>
    </source>
</evidence>
<keyword evidence="2" id="KW-0812">Transmembrane</keyword>
<accession>A0AAU7DIY0</accession>
<dbReference type="Pfam" id="PF12697">
    <property type="entry name" value="Abhydrolase_6"/>
    <property type="match status" value="1"/>
</dbReference>
<dbReference type="SUPFAM" id="SSF53474">
    <property type="entry name" value="alpha/beta-Hydrolases"/>
    <property type="match status" value="1"/>
</dbReference>